<comment type="subcellular location">
    <subcellularLocation>
        <location evidence="1">Endoplasmic reticulum membrane</location>
        <topology evidence="1">Multi-pass membrane protein</topology>
    </subcellularLocation>
</comment>
<reference evidence="7" key="2">
    <citation type="submission" date="2023-01" db="EMBL/GenBank/DDBJ databases">
        <authorList>
            <person name="Petersen C."/>
        </authorList>
    </citation>
    <scope>NUCLEOTIDE SEQUENCE</scope>
    <source>
        <strain evidence="7">IBT 15450</strain>
    </source>
</reference>
<keyword evidence="3" id="KW-0256">Endoplasmic reticulum</keyword>
<evidence type="ECO:0000313" key="8">
    <source>
        <dbReference type="Proteomes" id="UP001219568"/>
    </source>
</evidence>
<name>A0AAD6NCF6_PENCN</name>
<gene>
    <name evidence="7" type="ORF">N7460_002102</name>
</gene>
<sequence>MTVHARHSDIGCDYLAAWSLTGFENGIAFGVVGALGTVPGSCKAKNQNNATLLAVWLPPPSSVHITLLTSILTLGLYPLSVSSSTLDNGKAKITPALPGAFIGEIISLSPTNVYDAKMTEMPSFYTPSTSDRISPPAPAAMNELMNRYSSARSTATFKGGFPRKYRNLVQQGIDRVRLEYYRYEVTFGLYVMTPSEKFVANTFVLVVLSLLAWALFYFPSLLYAKVFRLLWLLTGQSGEQMGATLGILGEHENSSCPV</sequence>
<protein>
    <submittedName>
        <fullName evidence="7">Uncharacterized protein</fullName>
    </submittedName>
</protein>
<comment type="caution">
    <text evidence="7">The sequence shown here is derived from an EMBL/GenBank/DDBJ whole genome shotgun (WGS) entry which is preliminary data.</text>
</comment>
<reference evidence="7" key="1">
    <citation type="journal article" date="2023" name="IMA Fungus">
        <title>Comparative genomic study of the Penicillium genus elucidates a diverse pangenome and 15 lateral gene transfer events.</title>
        <authorList>
            <person name="Petersen C."/>
            <person name="Sorensen T."/>
            <person name="Nielsen M.R."/>
            <person name="Sondergaard T.E."/>
            <person name="Sorensen J.L."/>
            <person name="Fitzpatrick D.A."/>
            <person name="Frisvad J.C."/>
            <person name="Nielsen K.L."/>
        </authorList>
    </citation>
    <scope>NUCLEOTIDE SEQUENCE</scope>
    <source>
        <strain evidence="7">IBT 15450</strain>
    </source>
</reference>
<feature type="transmembrane region" description="Helical" evidence="6">
    <location>
        <begin position="198"/>
        <end position="218"/>
    </location>
</feature>
<evidence type="ECO:0000256" key="2">
    <source>
        <dbReference type="ARBA" id="ARBA00022692"/>
    </source>
</evidence>
<proteinExistence type="predicted"/>
<evidence type="ECO:0000256" key="5">
    <source>
        <dbReference type="ARBA" id="ARBA00023136"/>
    </source>
</evidence>
<keyword evidence="2 6" id="KW-0812">Transmembrane</keyword>
<dbReference type="AlphaFoldDB" id="A0AAD6NCF6"/>
<dbReference type="GO" id="GO:0005789">
    <property type="term" value="C:endoplasmic reticulum membrane"/>
    <property type="evidence" value="ECO:0007669"/>
    <property type="project" value="UniProtKB-SubCell"/>
</dbReference>
<keyword evidence="4 6" id="KW-1133">Transmembrane helix</keyword>
<evidence type="ECO:0000256" key="3">
    <source>
        <dbReference type="ARBA" id="ARBA00022824"/>
    </source>
</evidence>
<keyword evidence="8" id="KW-1185">Reference proteome</keyword>
<evidence type="ECO:0000256" key="6">
    <source>
        <dbReference type="SAM" id="Phobius"/>
    </source>
</evidence>
<dbReference type="Pfam" id="PF11779">
    <property type="entry name" value="SPT_ssu-like"/>
    <property type="match status" value="1"/>
</dbReference>
<evidence type="ECO:0000313" key="7">
    <source>
        <dbReference type="EMBL" id="KAJ6051568.1"/>
    </source>
</evidence>
<evidence type="ECO:0000256" key="4">
    <source>
        <dbReference type="ARBA" id="ARBA00022989"/>
    </source>
</evidence>
<accession>A0AAD6NCF6</accession>
<organism evidence="7 8">
    <name type="scientific">Penicillium canescens</name>
    <dbReference type="NCBI Taxonomy" id="5083"/>
    <lineage>
        <taxon>Eukaryota</taxon>
        <taxon>Fungi</taxon>
        <taxon>Dikarya</taxon>
        <taxon>Ascomycota</taxon>
        <taxon>Pezizomycotina</taxon>
        <taxon>Eurotiomycetes</taxon>
        <taxon>Eurotiomycetidae</taxon>
        <taxon>Eurotiales</taxon>
        <taxon>Aspergillaceae</taxon>
        <taxon>Penicillium</taxon>
    </lineage>
</organism>
<dbReference type="Proteomes" id="UP001219568">
    <property type="component" value="Unassembled WGS sequence"/>
</dbReference>
<dbReference type="InterPro" id="IPR024512">
    <property type="entry name" value="Ser_palmitoyltrfase_ssu-like"/>
</dbReference>
<keyword evidence="5 6" id="KW-0472">Membrane</keyword>
<evidence type="ECO:0000256" key="1">
    <source>
        <dbReference type="ARBA" id="ARBA00004477"/>
    </source>
</evidence>
<dbReference type="EMBL" id="JAQJZL010000002">
    <property type="protein sequence ID" value="KAJ6051568.1"/>
    <property type="molecule type" value="Genomic_DNA"/>
</dbReference>